<comment type="caution">
    <text evidence="1">The sequence shown here is derived from an EMBL/GenBank/DDBJ whole genome shotgun (WGS) entry which is preliminary data.</text>
</comment>
<sequence length="128" mass="14078">MTIGLINALPMVPEIHVVSPGPGPWAVGSQQIISWWASGILGNRSPYAQVEKRYVRRADQTTTAPTESPTPSETGESRTLDELPDIPSNWKGQISNQAEKFFNNERPQNNGRPESPQSSDGPPRSRNN</sequence>
<accession>A0ACA9K1D4</accession>
<protein>
    <submittedName>
        <fullName evidence="1">12019_t:CDS:1</fullName>
    </submittedName>
</protein>
<gene>
    <name evidence="1" type="ORF">SPELUC_LOCUS537</name>
</gene>
<organism evidence="1 2">
    <name type="scientific">Cetraspora pellucida</name>
    <dbReference type="NCBI Taxonomy" id="1433469"/>
    <lineage>
        <taxon>Eukaryota</taxon>
        <taxon>Fungi</taxon>
        <taxon>Fungi incertae sedis</taxon>
        <taxon>Mucoromycota</taxon>
        <taxon>Glomeromycotina</taxon>
        <taxon>Glomeromycetes</taxon>
        <taxon>Diversisporales</taxon>
        <taxon>Gigasporaceae</taxon>
        <taxon>Cetraspora</taxon>
    </lineage>
</organism>
<evidence type="ECO:0000313" key="2">
    <source>
        <dbReference type="Proteomes" id="UP000789366"/>
    </source>
</evidence>
<proteinExistence type="predicted"/>
<dbReference type="Proteomes" id="UP000789366">
    <property type="component" value="Unassembled WGS sequence"/>
</dbReference>
<evidence type="ECO:0000313" key="1">
    <source>
        <dbReference type="EMBL" id="CAG8446529.1"/>
    </source>
</evidence>
<name>A0ACA9K1D4_9GLOM</name>
<keyword evidence="2" id="KW-1185">Reference proteome</keyword>
<dbReference type="EMBL" id="CAJVPW010000206">
    <property type="protein sequence ID" value="CAG8446529.1"/>
    <property type="molecule type" value="Genomic_DNA"/>
</dbReference>
<reference evidence="1" key="1">
    <citation type="submission" date="2021-06" db="EMBL/GenBank/DDBJ databases">
        <authorList>
            <person name="Kallberg Y."/>
            <person name="Tangrot J."/>
            <person name="Rosling A."/>
        </authorList>
    </citation>
    <scope>NUCLEOTIDE SEQUENCE</scope>
    <source>
        <strain evidence="1">28 12/20/2015</strain>
    </source>
</reference>